<comment type="caution">
    <text evidence="7">The sequence shown here is derived from an EMBL/GenBank/DDBJ whole genome shotgun (WGS) entry which is preliminary data.</text>
</comment>
<proteinExistence type="predicted"/>
<organism evidence="7 8">
    <name type="scientific">Mycobacterium gordonae</name>
    <dbReference type="NCBI Taxonomy" id="1778"/>
    <lineage>
        <taxon>Bacteria</taxon>
        <taxon>Bacillati</taxon>
        <taxon>Actinomycetota</taxon>
        <taxon>Actinomycetes</taxon>
        <taxon>Mycobacteriales</taxon>
        <taxon>Mycobacteriaceae</taxon>
        <taxon>Mycobacterium</taxon>
    </lineage>
</organism>
<reference evidence="7 8" key="1">
    <citation type="submission" date="2015-10" db="EMBL/GenBank/DDBJ databases">
        <title>Mycobacterium gordonae draft genome assembly.</title>
        <authorList>
            <person name="Ustinova V."/>
            <person name="Smirnova T."/>
            <person name="Blagodatskikh K."/>
            <person name="Varlamov D."/>
            <person name="Larionova E."/>
            <person name="Chernousova L."/>
        </authorList>
    </citation>
    <scope>NUCLEOTIDE SEQUENCE [LARGE SCALE GENOMIC DNA]</scope>
    <source>
        <strain evidence="7 8">CTRI 14-8773</strain>
    </source>
</reference>
<protein>
    <submittedName>
        <fullName evidence="7">TetR family transcriptional regulator</fullName>
    </submittedName>
</protein>
<dbReference type="Pfam" id="PF00440">
    <property type="entry name" value="TetR_N"/>
    <property type="match status" value="1"/>
</dbReference>
<evidence type="ECO:0000256" key="3">
    <source>
        <dbReference type="ARBA" id="ARBA00023163"/>
    </source>
</evidence>
<accession>A0A0Q2MM50</accession>
<dbReference type="EMBL" id="LKTM01000008">
    <property type="protein sequence ID" value="KQH80807.1"/>
    <property type="molecule type" value="Genomic_DNA"/>
</dbReference>
<name>A0A0Q2MM50_MYCGO</name>
<dbReference type="GO" id="GO:0003700">
    <property type="term" value="F:DNA-binding transcription factor activity"/>
    <property type="evidence" value="ECO:0007669"/>
    <property type="project" value="TreeGrafter"/>
</dbReference>
<evidence type="ECO:0000259" key="5">
    <source>
        <dbReference type="PROSITE" id="PS50943"/>
    </source>
</evidence>
<feature type="DNA-binding region" description="H-T-H motif" evidence="4">
    <location>
        <begin position="32"/>
        <end position="51"/>
    </location>
</feature>
<dbReference type="InterPro" id="IPR001647">
    <property type="entry name" value="HTH_TetR"/>
</dbReference>
<sequence length="189" mass="20938">MSLVNDQRSAPPEHERLLRAAAAFLGRRPEATQDEIAAAIGISRATLHRYFSGRAALVEALQKLALTQVRDALNKACPQHGTATQALQRLVAACEPISGYLTLLYTHNEEVENEELKQGWTEIDAEIRGLFLRGQRDGEFRPDLTSTWLTEAFYNLIAGAGWSIRTGRAAPRDFNTMITDLLLDGACRC</sequence>
<evidence type="ECO:0000259" key="6">
    <source>
        <dbReference type="PROSITE" id="PS50977"/>
    </source>
</evidence>
<feature type="domain" description="HTH cro/C1-type" evidence="5">
    <location>
        <begin position="32"/>
        <end position="65"/>
    </location>
</feature>
<keyword evidence="1" id="KW-0805">Transcription regulation</keyword>
<dbReference type="SUPFAM" id="SSF48498">
    <property type="entry name" value="Tetracyclin repressor-like, C-terminal domain"/>
    <property type="match status" value="1"/>
</dbReference>
<dbReference type="InterPro" id="IPR001387">
    <property type="entry name" value="Cro/C1-type_HTH"/>
</dbReference>
<evidence type="ECO:0000313" key="7">
    <source>
        <dbReference type="EMBL" id="KQH80807.1"/>
    </source>
</evidence>
<dbReference type="OrthoDB" id="3869819at2"/>
<dbReference type="CDD" id="cd00093">
    <property type="entry name" value="HTH_XRE"/>
    <property type="match status" value="1"/>
</dbReference>
<dbReference type="InterPro" id="IPR050109">
    <property type="entry name" value="HTH-type_TetR-like_transc_reg"/>
</dbReference>
<keyword evidence="2 4" id="KW-0238">DNA-binding</keyword>
<evidence type="ECO:0000256" key="2">
    <source>
        <dbReference type="ARBA" id="ARBA00023125"/>
    </source>
</evidence>
<feature type="domain" description="HTH tetR-type" evidence="6">
    <location>
        <begin position="11"/>
        <end position="69"/>
    </location>
</feature>
<evidence type="ECO:0000256" key="1">
    <source>
        <dbReference type="ARBA" id="ARBA00023015"/>
    </source>
</evidence>
<dbReference type="PROSITE" id="PS50977">
    <property type="entry name" value="HTH_TETR_2"/>
    <property type="match status" value="1"/>
</dbReference>
<dbReference type="SUPFAM" id="SSF46689">
    <property type="entry name" value="Homeodomain-like"/>
    <property type="match status" value="1"/>
</dbReference>
<dbReference type="AlphaFoldDB" id="A0A0Q2MM50"/>
<dbReference type="Gene3D" id="1.10.357.10">
    <property type="entry name" value="Tetracycline Repressor, domain 2"/>
    <property type="match status" value="1"/>
</dbReference>
<keyword evidence="3" id="KW-0804">Transcription</keyword>
<gene>
    <name evidence="7" type="ORF">AO501_20255</name>
</gene>
<dbReference type="GO" id="GO:0000976">
    <property type="term" value="F:transcription cis-regulatory region binding"/>
    <property type="evidence" value="ECO:0007669"/>
    <property type="project" value="TreeGrafter"/>
</dbReference>
<dbReference type="Proteomes" id="UP000051677">
    <property type="component" value="Unassembled WGS sequence"/>
</dbReference>
<dbReference type="PANTHER" id="PTHR30055:SF234">
    <property type="entry name" value="HTH-TYPE TRANSCRIPTIONAL REGULATOR BETI"/>
    <property type="match status" value="1"/>
</dbReference>
<dbReference type="PROSITE" id="PS50943">
    <property type="entry name" value="HTH_CROC1"/>
    <property type="match status" value="1"/>
</dbReference>
<dbReference type="InterPro" id="IPR036271">
    <property type="entry name" value="Tet_transcr_reg_TetR-rel_C_sf"/>
</dbReference>
<dbReference type="PANTHER" id="PTHR30055">
    <property type="entry name" value="HTH-TYPE TRANSCRIPTIONAL REGULATOR RUTR"/>
    <property type="match status" value="1"/>
</dbReference>
<evidence type="ECO:0000256" key="4">
    <source>
        <dbReference type="PROSITE-ProRule" id="PRU00335"/>
    </source>
</evidence>
<evidence type="ECO:0000313" key="8">
    <source>
        <dbReference type="Proteomes" id="UP000051677"/>
    </source>
</evidence>
<dbReference type="InterPro" id="IPR009057">
    <property type="entry name" value="Homeodomain-like_sf"/>
</dbReference>